<dbReference type="NCBIfam" id="TIGR01200">
    <property type="entry name" value="GLPGLI"/>
    <property type="match status" value="1"/>
</dbReference>
<dbReference type="EMBL" id="FNKL01000002">
    <property type="protein sequence ID" value="SDQ47446.1"/>
    <property type="molecule type" value="Genomic_DNA"/>
</dbReference>
<protein>
    <submittedName>
        <fullName evidence="1">GLPGLI family protein</fullName>
    </submittedName>
</protein>
<evidence type="ECO:0000313" key="1">
    <source>
        <dbReference type="EMBL" id="SDQ47446.1"/>
    </source>
</evidence>
<dbReference type="RefSeq" id="WP_089755330.1">
    <property type="nucleotide sequence ID" value="NZ_FNKL01000002.1"/>
</dbReference>
<gene>
    <name evidence="1" type="ORF">SAMN05421664_1735</name>
</gene>
<dbReference type="Proteomes" id="UP000199627">
    <property type="component" value="Unassembled WGS sequence"/>
</dbReference>
<accession>A0A1H1B7R5</accession>
<dbReference type="InterPro" id="IPR005901">
    <property type="entry name" value="GLPGLI"/>
</dbReference>
<sequence length="252" mass="29912">MKNKTITILTVFFISISLNNLFAQYLKVEYERTELQDFKNSSSSQEYIDKVNKVKKIPQKNFLYFANGNSFFKNIPRVGFVHDAGTTQIDESNRKTKKEVYTDFETKIYHIKNEKGSYQYQNYQRINEEFYGYVEMNYKKVDYKDDILKIDNYFCKLVEVTFPNEQITKIWYTEDIPISSGPYGFNTFPGVVLRIEAPSYIMTAVRISNDTKENDVEKLDPKLKIYKGEEFTKKMQEVRELNSKPTYQEIRL</sequence>
<dbReference type="AlphaFoldDB" id="A0A1H1B7R5"/>
<organism evidence="1 2">
    <name type="scientific">Chryseobacterium soldanellicola</name>
    <dbReference type="NCBI Taxonomy" id="311333"/>
    <lineage>
        <taxon>Bacteria</taxon>
        <taxon>Pseudomonadati</taxon>
        <taxon>Bacteroidota</taxon>
        <taxon>Flavobacteriia</taxon>
        <taxon>Flavobacteriales</taxon>
        <taxon>Weeksellaceae</taxon>
        <taxon>Chryseobacterium group</taxon>
        <taxon>Chryseobacterium</taxon>
    </lineage>
</organism>
<dbReference type="STRING" id="311333.SAMN05421664_1735"/>
<proteinExistence type="predicted"/>
<reference evidence="2" key="1">
    <citation type="submission" date="2016-10" db="EMBL/GenBank/DDBJ databases">
        <authorList>
            <person name="Varghese N."/>
            <person name="Submissions S."/>
        </authorList>
    </citation>
    <scope>NUCLEOTIDE SEQUENCE [LARGE SCALE GENOMIC DNA]</scope>
    <source>
        <strain evidence="2">DSM 17072</strain>
    </source>
</reference>
<evidence type="ECO:0000313" key="2">
    <source>
        <dbReference type="Proteomes" id="UP000199627"/>
    </source>
</evidence>
<keyword evidence="2" id="KW-1185">Reference proteome</keyword>
<dbReference type="Pfam" id="PF09697">
    <property type="entry name" value="Porph_ging"/>
    <property type="match status" value="1"/>
</dbReference>
<name>A0A1H1B7R5_9FLAO</name>
<dbReference type="OrthoDB" id="1256136at2"/>